<dbReference type="Pfam" id="PF00400">
    <property type="entry name" value="WD40"/>
    <property type="match status" value="2"/>
</dbReference>
<dbReference type="PANTHER" id="PTHR14885">
    <property type="entry name" value="CILIA- AND FLAGELLA-ASSOCIATED PROTEIN 43-RELATED"/>
    <property type="match status" value="1"/>
</dbReference>
<evidence type="ECO:0000256" key="9">
    <source>
        <dbReference type="SAM" id="Coils"/>
    </source>
</evidence>
<organism evidence="10 11">
    <name type="scientific">Lymnaea stagnalis</name>
    <name type="common">Great pond snail</name>
    <name type="synonym">Helix stagnalis</name>
    <dbReference type="NCBI Taxonomy" id="6523"/>
    <lineage>
        <taxon>Eukaryota</taxon>
        <taxon>Metazoa</taxon>
        <taxon>Spiralia</taxon>
        <taxon>Lophotrochozoa</taxon>
        <taxon>Mollusca</taxon>
        <taxon>Gastropoda</taxon>
        <taxon>Heterobranchia</taxon>
        <taxon>Euthyneura</taxon>
        <taxon>Panpulmonata</taxon>
        <taxon>Hygrophila</taxon>
        <taxon>Lymnaeoidea</taxon>
        <taxon>Lymnaeidae</taxon>
        <taxon>Lymnaea</taxon>
    </lineage>
</organism>
<dbReference type="GO" id="GO:0003341">
    <property type="term" value="P:cilium movement"/>
    <property type="evidence" value="ECO:0007669"/>
    <property type="project" value="UniProtKB-ARBA"/>
</dbReference>
<comment type="subcellular location">
    <subcellularLocation>
        <location evidence="1">Cytoplasm</location>
        <location evidence="1">Cytoskeleton</location>
        <location evidence="1">Cilium axoneme</location>
    </subcellularLocation>
</comment>
<evidence type="ECO:0000256" key="4">
    <source>
        <dbReference type="ARBA" id="ARBA00022737"/>
    </source>
</evidence>
<evidence type="ECO:0000256" key="1">
    <source>
        <dbReference type="ARBA" id="ARBA00004430"/>
    </source>
</evidence>
<keyword evidence="3 8" id="KW-0853">WD repeat</keyword>
<evidence type="ECO:0000256" key="8">
    <source>
        <dbReference type="PROSITE-ProRule" id="PRU00221"/>
    </source>
</evidence>
<keyword evidence="4" id="KW-0677">Repeat</keyword>
<dbReference type="InterPro" id="IPR015943">
    <property type="entry name" value="WD40/YVTN_repeat-like_dom_sf"/>
</dbReference>
<keyword evidence="7" id="KW-0966">Cell projection</keyword>
<dbReference type="InterPro" id="IPR036322">
    <property type="entry name" value="WD40_repeat_dom_sf"/>
</dbReference>
<feature type="non-terminal residue" evidence="10">
    <location>
        <position position="919"/>
    </location>
</feature>
<gene>
    <name evidence="10" type="ORF">GSLYS_00003405001</name>
</gene>
<dbReference type="Proteomes" id="UP001497497">
    <property type="component" value="Unassembled WGS sequence"/>
</dbReference>
<keyword evidence="5 9" id="KW-0175">Coiled coil</keyword>
<name>A0AAV2H6G2_LYMST</name>
<keyword evidence="6" id="KW-0206">Cytoskeleton</keyword>
<evidence type="ECO:0000256" key="6">
    <source>
        <dbReference type="ARBA" id="ARBA00023212"/>
    </source>
</evidence>
<dbReference type="PROSITE" id="PS50082">
    <property type="entry name" value="WD_REPEATS_2"/>
    <property type="match status" value="1"/>
</dbReference>
<evidence type="ECO:0000256" key="7">
    <source>
        <dbReference type="ARBA" id="ARBA00023273"/>
    </source>
</evidence>
<keyword evidence="2" id="KW-0963">Cytoplasm</keyword>
<evidence type="ECO:0000313" key="11">
    <source>
        <dbReference type="Proteomes" id="UP001497497"/>
    </source>
</evidence>
<reference evidence="10 11" key="1">
    <citation type="submission" date="2024-04" db="EMBL/GenBank/DDBJ databases">
        <authorList>
            <consortium name="Genoscope - CEA"/>
            <person name="William W."/>
        </authorList>
    </citation>
    <scope>NUCLEOTIDE SEQUENCE [LARGE SCALE GENOMIC DNA]</scope>
</reference>
<accession>A0AAV2H6G2</accession>
<dbReference type="AlphaFoldDB" id="A0AAV2H6G2"/>
<dbReference type="Gene3D" id="2.130.10.10">
    <property type="entry name" value="YVTN repeat-like/Quinoprotein amine dehydrogenase"/>
    <property type="match status" value="3"/>
</dbReference>
<dbReference type="GO" id="GO:0005930">
    <property type="term" value="C:axoneme"/>
    <property type="evidence" value="ECO:0007669"/>
    <property type="project" value="UniProtKB-SubCell"/>
</dbReference>
<dbReference type="SUPFAM" id="SSF50978">
    <property type="entry name" value="WD40 repeat-like"/>
    <property type="match status" value="2"/>
</dbReference>
<evidence type="ECO:0000256" key="3">
    <source>
        <dbReference type="ARBA" id="ARBA00022574"/>
    </source>
</evidence>
<evidence type="ECO:0000256" key="2">
    <source>
        <dbReference type="ARBA" id="ARBA00022490"/>
    </source>
</evidence>
<feature type="coiled-coil region" evidence="9">
    <location>
        <begin position="787"/>
        <end position="814"/>
    </location>
</feature>
<protein>
    <recommendedName>
        <fullName evidence="12">Cilia- and flagella-associated protein 44</fullName>
    </recommendedName>
</protein>
<evidence type="ECO:0000313" key="10">
    <source>
        <dbReference type="EMBL" id="CAL1529250.1"/>
    </source>
</evidence>
<comment type="caution">
    <text evidence="10">The sequence shown here is derived from an EMBL/GenBank/DDBJ whole genome shotgun (WGS) entry which is preliminary data.</text>
</comment>
<dbReference type="EMBL" id="CAXITT010000045">
    <property type="protein sequence ID" value="CAL1529250.1"/>
    <property type="molecule type" value="Genomic_DNA"/>
</dbReference>
<dbReference type="PROSITE" id="PS50294">
    <property type="entry name" value="WD_REPEATS_REGION"/>
    <property type="match status" value="1"/>
</dbReference>
<dbReference type="PANTHER" id="PTHR14885:SF3">
    <property type="entry name" value="CILIA- AND FLAGELLA-ASSOCIATED PROTEIN 44"/>
    <property type="match status" value="1"/>
</dbReference>
<proteinExistence type="predicted"/>
<keyword evidence="11" id="KW-1185">Reference proteome</keyword>
<sequence length="919" mass="104120">MANLHVLDEKTLVYMTGYVLTFLDHTNMNKFYLSCLGGSGFGALAVHPSRRLFAAAEKGKNPVIGIWSWPKLQLFRQLREGTNKVYASINFSPNGTLLASQGGEPDYLITVWNWLAEIPVLRVKSHAQDVFRVTFSKELAGRLTTSGLCHIKFWKMANTFTGLKLKGDIGRFGRTELSDIEGYVEMPDGKVLSGSEWGNLLVWENGLIIAELCLRVDYPCHDGIVRQVLLTDGEFYTTGQDGWVKTWNFDAVDTSEINTTEESIKVPIKVMAQVQIADGADIWSIVPNVPNPYSNSVFWFAQDGAGTIWKVDLSFLNTAKDPVKISTAHGGPIVACQTCSTNYLFATLGHDGQIRVYDYVSKELLAHRKFSAPGSSLLWPSPLLDETGMTILAGFTDGTFRVLALSGTPNKHLQMSVTLLNVKKPHNRKITSMALDSDGQYFVTGGEDGTIFFFDAKQNFLPMVFVAMPEYRAVSSVTWFHKNQESNDRAVLVVLSGAVLQEVIMPEWDQIHNETSYHFMESKMPRRYAFHSIKSQLRHNEELERERQEEEARQAALEEENRIKIADGLESQSEQDLRLLQEAEEMERFRLEEKPKPKWQPYYPPETSPIVCMIPGLRDEEMYISMGKYDAGYIYHVKISNKHKDEIIPEEPISAFAVEDSDDVPITSYAMSNDGEYIIFGFEDGRIRYQRYIYSYDLENLGPHWTKGIHDCVRGSITSLAIDMTGSFMVTCGKDGNCFLLSFLEPEALADVIQGMERFEVPEVEVPSDVQDITEKDAYTLETFKNMEKEMALLAAAKRNKAAKKEEIVRLRLLYCEILKKNNELPEESRLTKVEVCIASDNQARKEKELAESMKQLELEMAWDTERSTIALNKLKSAYKDTLDGDLFMLKAFNSDLCVSSFRLPKMPPFYLDAKDKVE</sequence>
<dbReference type="InterPro" id="IPR001680">
    <property type="entry name" value="WD40_rpt"/>
</dbReference>
<feature type="repeat" description="WD" evidence="8">
    <location>
        <begin position="423"/>
        <end position="455"/>
    </location>
</feature>
<evidence type="ECO:0008006" key="12">
    <source>
        <dbReference type="Google" id="ProtNLM"/>
    </source>
</evidence>
<feature type="coiled-coil region" evidence="9">
    <location>
        <begin position="533"/>
        <end position="586"/>
    </location>
</feature>
<evidence type="ECO:0000256" key="5">
    <source>
        <dbReference type="ARBA" id="ARBA00023054"/>
    </source>
</evidence>
<dbReference type="SMART" id="SM00320">
    <property type="entry name" value="WD40"/>
    <property type="match status" value="6"/>
</dbReference>